<dbReference type="InterPro" id="IPR002168">
    <property type="entry name" value="Lipase_GDXG_HIS_AS"/>
</dbReference>
<reference evidence="5 6" key="1">
    <citation type="journal article" date="2016" name="Nat. Commun.">
        <title>Thousands of microbial genomes shed light on interconnected biogeochemical processes in an aquifer system.</title>
        <authorList>
            <person name="Anantharaman K."/>
            <person name="Brown C.T."/>
            <person name="Hug L.A."/>
            <person name="Sharon I."/>
            <person name="Castelle C.J."/>
            <person name="Probst A.J."/>
            <person name="Thomas B.C."/>
            <person name="Singh A."/>
            <person name="Wilkins M.J."/>
            <person name="Karaoz U."/>
            <person name="Brodie E.L."/>
            <person name="Williams K.H."/>
            <person name="Hubbard S.S."/>
            <person name="Banfield J.F."/>
        </authorList>
    </citation>
    <scope>NUCLEOTIDE SEQUENCE [LARGE SCALE GENOMIC DNA]</scope>
</reference>
<dbReference type="FunFam" id="3.40.50.1820:FF:000089">
    <property type="entry name" value="Alpha/beta hydrolase"/>
    <property type="match status" value="1"/>
</dbReference>
<organism evidence="5 6">
    <name type="scientific">Candidatus Muproteobacteria bacterium RBG_16_60_9</name>
    <dbReference type="NCBI Taxonomy" id="1817755"/>
    <lineage>
        <taxon>Bacteria</taxon>
        <taxon>Pseudomonadati</taxon>
        <taxon>Pseudomonadota</taxon>
        <taxon>Candidatus Muproteobacteria</taxon>
    </lineage>
</organism>
<name>A0A1F6VHZ2_9PROT</name>
<feature type="region of interest" description="Disordered" evidence="3">
    <location>
        <begin position="36"/>
        <end position="55"/>
    </location>
</feature>
<protein>
    <submittedName>
        <fullName evidence="5">Acetyl hydrolase</fullName>
    </submittedName>
</protein>
<feature type="domain" description="Alpha/beta hydrolase fold-3" evidence="4">
    <location>
        <begin position="81"/>
        <end position="287"/>
    </location>
</feature>
<evidence type="ECO:0000259" key="4">
    <source>
        <dbReference type="Pfam" id="PF07859"/>
    </source>
</evidence>
<dbReference type="PROSITE" id="PS01173">
    <property type="entry name" value="LIPASE_GDXG_HIS"/>
    <property type="match status" value="1"/>
</dbReference>
<comment type="caution">
    <text evidence="5">The sequence shown here is derived from an EMBL/GenBank/DDBJ whole genome shotgun (WGS) entry which is preliminary data.</text>
</comment>
<keyword evidence="2 5" id="KW-0378">Hydrolase</keyword>
<evidence type="ECO:0000313" key="6">
    <source>
        <dbReference type="Proteomes" id="UP000179076"/>
    </source>
</evidence>
<dbReference type="PANTHER" id="PTHR48081:SF8">
    <property type="entry name" value="ALPHA_BETA HYDROLASE FOLD-3 DOMAIN-CONTAINING PROTEIN-RELATED"/>
    <property type="match status" value="1"/>
</dbReference>
<evidence type="ECO:0000313" key="5">
    <source>
        <dbReference type="EMBL" id="OGI69277.1"/>
    </source>
</evidence>
<dbReference type="ESTHER" id="9prot-a0a1f6vhz2">
    <property type="family name" value="Hormone-sensitive_lipase_like"/>
</dbReference>
<evidence type="ECO:0000256" key="1">
    <source>
        <dbReference type="ARBA" id="ARBA00010515"/>
    </source>
</evidence>
<proteinExistence type="inferred from homology"/>
<dbReference type="InterPro" id="IPR050300">
    <property type="entry name" value="GDXG_lipolytic_enzyme"/>
</dbReference>
<sequence>MLDPQAQSLLNRVAAAGRPTLDTLSATAARQAYRESRVPLQPAPPEVAATQDRDVPGPHGPIAIRIYRPLGSSATAVLPALMYFHGGGFTVGDISTHDTVCRMLANAAGCVVISVDYRMGPEHKFPKAVDDCVAATGWVAANAESLRIDANRIAVGGDSAGGNLAAVTTLIARDAGGPKIAFQLLIYPTTTFRHDTPSTTELATGHMLTFSLMKYFRTAYLNGPQDQTDWRASPLLAPDLSRLPPALIITAGYDPIRDEGEAYAEKLKAAGVRVTHTCYHGMIHGFITMGKVLDAANAAIAESAAVLAGAFKK</sequence>
<evidence type="ECO:0000256" key="2">
    <source>
        <dbReference type="ARBA" id="ARBA00022801"/>
    </source>
</evidence>
<dbReference type="GO" id="GO:0016787">
    <property type="term" value="F:hydrolase activity"/>
    <property type="evidence" value="ECO:0007669"/>
    <property type="project" value="UniProtKB-KW"/>
</dbReference>
<dbReference type="EMBL" id="MFSP01000023">
    <property type="protein sequence ID" value="OGI69277.1"/>
    <property type="molecule type" value="Genomic_DNA"/>
</dbReference>
<comment type="similarity">
    <text evidence="1">Belongs to the 'GDXG' lipolytic enzyme family.</text>
</comment>
<accession>A0A1F6VHZ2</accession>
<dbReference type="AlphaFoldDB" id="A0A1F6VHZ2"/>
<dbReference type="InterPro" id="IPR013094">
    <property type="entry name" value="AB_hydrolase_3"/>
</dbReference>
<gene>
    <name evidence="5" type="ORF">A2W18_07200</name>
</gene>
<dbReference type="Pfam" id="PF07859">
    <property type="entry name" value="Abhydrolase_3"/>
    <property type="match status" value="1"/>
</dbReference>
<dbReference type="PANTHER" id="PTHR48081">
    <property type="entry name" value="AB HYDROLASE SUPERFAMILY PROTEIN C4A8.06C"/>
    <property type="match status" value="1"/>
</dbReference>
<dbReference type="InterPro" id="IPR029058">
    <property type="entry name" value="AB_hydrolase_fold"/>
</dbReference>
<feature type="non-terminal residue" evidence="5">
    <location>
        <position position="313"/>
    </location>
</feature>
<dbReference type="Gene3D" id="3.40.50.1820">
    <property type="entry name" value="alpha/beta hydrolase"/>
    <property type="match status" value="1"/>
</dbReference>
<dbReference type="Proteomes" id="UP000179076">
    <property type="component" value="Unassembled WGS sequence"/>
</dbReference>
<dbReference type="SUPFAM" id="SSF53474">
    <property type="entry name" value="alpha/beta-Hydrolases"/>
    <property type="match status" value="1"/>
</dbReference>
<evidence type="ECO:0000256" key="3">
    <source>
        <dbReference type="SAM" id="MobiDB-lite"/>
    </source>
</evidence>